<reference evidence="1" key="1">
    <citation type="journal article" date="2020" name="Nature">
        <title>Giant virus diversity and host interactions through global metagenomics.</title>
        <authorList>
            <person name="Schulz F."/>
            <person name="Roux S."/>
            <person name="Paez-Espino D."/>
            <person name="Jungbluth S."/>
            <person name="Walsh D.A."/>
            <person name="Denef V.J."/>
            <person name="McMahon K.D."/>
            <person name="Konstantinidis K.T."/>
            <person name="Eloe-Fadrosh E.A."/>
            <person name="Kyrpides N.C."/>
            <person name="Woyke T."/>
        </authorList>
    </citation>
    <scope>NUCLEOTIDE SEQUENCE</scope>
    <source>
        <strain evidence="1">GVMAG-M-3300023174-134</strain>
    </source>
</reference>
<name>A0A6C0DBI3_9ZZZZ</name>
<evidence type="ECO:0000313" key="1">
    <source>
        <dbReference type="EMBL" id="QHT13762.1"/>
    </source>
</evidence>
<organism evidence="1">
    <name type="scientific">viral metagenome</name>
    <dbReference type="NCBI Taxonomy" id="1070528"/>
    <lineage>
        <taxon>unclassified sequences</taxon>
        <taxon>metagenomes</taxon>
        <taxon>organismal metagenomes</taxon>
    </lineage>
</organism>
<sequence length="143" mass="17318">MFSKLFETKYKKLTFEDVQFIIQYPDQYVIINTMNINEQDCLIKYTVPYQMEEKIVNELITNCEFRKKIIVYGKNTNDESVEKKYKQLIGFGFLEVYLYVGGMFEWMLLQDIYGREEFPTTAKVLDILRYKPVRIFGNRYLEY</sequence>
<accession>A0A6C0DBI3</accession>
<dbReference type="AlphaFoldDB" id="A0A6C0DBI3"/>
<proteinExistence type="predicted"/>
<dbReference type="EMBL" id="MN739577">
    <property type="protein sequence ID" value="QHT13762.1"/>
    <property type="molecule type" value="Genomic_DNA"/>
</dbReference>
<protein>
    <recommendedName>
        <fullName evidence="2">Rhodanese domain-containing protein</fullName>
    </recommendedName>
</protein>
<evidence type="ECO:0008006" key="2">
    <source>
        <dbReference type="Google" id="ProtNLM"/>
    </source>
</evidence>
<dbReference type="InterPro" id="IPR036873">
    <property type="entry name" value="Rhodanese-like_dom_sf"/>
</dbReference>
<dbReference type="SUPFAM" id="SSF52821">
    <property type="entry name" value="Rhodanese/Cell cycle control phosphatase"/>
    <property type="match status" value="1"/>
</dbReference>